<feature type="region of interest" description="Disordered" evidence="1">
    <location>
        <begin position="1"/>
        <end position="44"/>
    </location>
</feature>
<evidence type="ECO:0000313" key="2">
    <source>
        <dbReference type="EMBL" id="KAF6806561.1"/>
    </source>
</evidence>
<name>A0A8H6J5K0_9PEZI</name>
<keyword evidence="3" id="KW-1185">Reference proteome</keyword>
<dbReference type="AlphaFoldDB" id="A0A8H6J5K0"/>
<evidence type="ECO:0000313" key="3">
    <source>
        <dbReference type="Proteomes" id="UP000639643"/>
    </source>
</evidence>
<feature type="non-terminal residue" evidence="2">
    <location>
        <position position="257"/>
    </location>
</feature>
<reference evidence="2" key="1">
    <citation type="journal article" date="2020" name="Phytopathology">
        <title>Genome Sequence Resources of Colletotrichum truncatum, C. plurivorum, C. musicola, and C. sojae: Four Species Pathogenic to Soybean (Glycine max).</title>
        <authorList>
            <person name="Rogerio F."/>
            <person name="Boufleur T.R."/>
            <person name="Ciampi-Guillardi M."/>
            <person name="Sukno S.A."/>
            <person name="Thon M.R."/>
            <person name="Massola Junior N.S."/>
            <person name="Baroncelli R."/>
        </authorList>
    </citation>
    <scope>NUCLEOTIDE SEQUENCE</scope>
    <source>
        <strain evidence="2">LFN0074</strain>
    </source>
</reference>
<protein>
    <submittedName>
        <fullName evidence="2">Uncharacterized protein</fullName>
    </submittedName>
</protein>
<gene>
    <name evidence="2" type="ORF">CMUS01_14333</name>
</gene>
<comment type="caution">
    <text evidence="2">The sequence shown here is derived from an EMBL/GenBank/DDBJ whole genome shotgun (WGS) entry which is preliminary data.</text>
</comment>
<evidence type="ECO:0000256" key="1">
    <source>
        <dbReference type="SAM" id="MobiDB-lite"/>
    </source>
</evidence>
<proteinExistence type="predicted"/>
<accession>A0A8H6J5K0</accession>
<sequence length="257" mass="27808">SLTFGGTDPCVTHHQKQEFRARPTESLAQAEQETPPSSSRCSRCWSNANSPRFAAVNLRILRGRRPMPRRAPLLASPALTSTQYARLMGDNTKPVQLRGARKKHSSPSHSSSVVAISLNVAFAAGLTPRAAHRLLRHTFDFVSPVEKTPPQVRVAWESNSYSPTGPSWLWAPISRVGMFKGPSMHLPTRPAAAAAAAALALDPRRSLELGQDSSRSRSPPMCTQTRVDLTSAPFSCRAALEAAFGRGLGMRDPCSSS</sequence>
<feature type="compositionally biased region" description="Polar residues" evidence="1">
    <location>
        <begin position="26"/>
        <end position="36"/>
    </location>
</feature>
<dbReference type="Proteomes" id="UP000639643">
    <property type="component" value="Unassembled WGS sequence"/>
</dbReference>
<organism evidence="2 3">
    <name type="scientific">Colletotrichum musicola</name>
    <dbReference type="NCBI Taxonomy" id="2175873"/>
    <lineage>
        <taxon>Eukaryota</taxon>
        <taxon>Fungi</taxon>
        <taxon>Dikarya</taxon>
        <taxon>Ascomycota</taxon>
        <taxon>Pezizomycotina</taxon>
        <taxon>Sordariomycetes</taxon>
        <taxon>Hypocreomycetidae</taxon>
        <taxon>Glomerellales</taxon>
        <taxon>Glomerellaceae</taxon>
        <taxon>Colletotrichum</taxon>
        <taxon>Colletotrichum orchidearum species complex</taxon>
    </lineage>
</organism>
<dbReference type="EMBL" id="WIGM01001019">
    <property type="protein sequence ID" value="KAF6806561.1"/>
    <property type="molecule type" value="Genomic_DNA"/>
</dbReference>